<proteinExistence type="predicted"/>
<gene>
    <name evidence="2" type="ORF">ED312_22930</name>
</gene>
<sequence>MKEIREYFKKLVPLTDAEGDYFTSKLIPRVFKRNELILPCGKTENYLSFIEKGIIRFYTDKGEKEITFSFAFENSFVSAYDSFLMQVPAQYHVQALSDSTLWSISYEDLQDVYKETEVGQQIGRKAAEELFIKKSNREMSFLRQSPQERYENLFAENRELLQKIPLKYIASYIGITPQALSRIRKRIIS</sequence>
<accession>A0A3N0D106</accession>
<dbReference type="CDD" id="cd00038">
    <property type="entry name" value="CAP_ED"/>
    <property type="match status" value="1"/>
</dbReference>
<reference evidence="2 3" key="1">
    <citation type="submission" date="2018-10" db="EMBL/GenBank/DDBJ databases">
        <title>Sinomicrobium pectinilyticum sp. nov., a pectinase-producing bacterium isolated from alkaline and saline soil, and emended description of the genus Sinomicrobium.</title>
        <authorList>
            <person name="Cheng B."/>
            <person name="Li C."/>
            <person name="Lai Q."/>
            <person name="Du M."/>
            <person name="Shao Z."/>
            <person name="Xu P."/>
            <person name="Yang C."/>
        </authorList>
    </citation>
    <scope>NUCLEOTIDE SEQUENCE [LARGE SCALE GENOMIC DNA]</scope>
    <source>
        <strain evidence="2 3">5DNS001</strain>
    </source>
</reference>
<name>A0A3N0D106_SINP1</name>
<organism evidence="2 3">
    <name type="scientific">Sinomicrobium pectinilyticum</name>
    <dbReference type="NCBI Taxonomy" id="1084421"/>
    <lineage>
        <taxon>Bacteria</taxon>
        <taxon>Pseudomonadati</taxon>
        <taxon>Bacteroidota</taxon>
        <taxon>Flavobacteriia</taxon>
        <taxon>Flavobacteriales</taxon>
        <taxon>Flavobacteriaceae</taxon>
        <taxon>Sinomicrobium</taxon>
    </lineage>
</organism>
<evidence type="ECO:0000259" key="1">
    <source>
        <dbReference type="Pfam" id="PF00027"/>
    </source>
</evidence>
<dbReference type="InterPro" id="IPR018490">
    <property type="entry name" value="cNMP-bd_dom_sf"/>
</dbReference>
<dbReference type="Pfam" id="PF00027">
    <property type="entry name" value="cNMP_binding"/>
    <property type="match status" value="1"/>
</dbReference>
<dbReference type="Gene3D" id="2.60.120.10">
    <property type="entry name" value="Jelly Rolls"/>
    <property type="match status" value="1"/>
</dbReference>
<dbReference type="SUPFAM" id="SSF51206">
    <property type="entry name" value="cAMP-binding domain-like"/>
    <property type="match status" value="1"/>
</dbReference>
<feature type="domain" description="Cyclic nucleotide-binding" evidence="1">
    <location>
        <begin position="29"/>
        <end position="115"/>
    </location>
</feature>
<comment type="caution">
    <text evidence="2">The sequence shown here is derived from an EMBL/GenBank/DDBJ whole genome shotgun (WGS) entry which is preliminary data.</text>
</comment>
<dbReference type="RefSeq" id="WP_123218355.1">
    <property type="nucleotide sequence ID" value="NZ_RJTM01000188.1"/>
</dbReference>
<keyword evidence="3" id="KW-1185">Reference proteome</keyword>
<evidence type="ECO:0000313" key="2">
    <source>
        <dbReference type="EMBL" id="RNL69146.1"/>
    </source>
</evidence>
<dbReference type="InterPro" id="IPR014710">
    <property type="entry name" value="RmlC-like_jellyroll"/>
</dbReference>
<evidence type="ECO:0000313" key="3">
    <source>
        <dbReference type="Proteomes" id="UP000267469"/>
    </source>
</evidence>
<dbReference type="EMBL" id="RJTM01000188">
    <property type="protein sequence ID" value="RNL69146.1"/>
    <property type="molecule type" value="Genomic_DNA"/>
</dbReference>
<dbReference type="Proteomes" id="UP000267469">
    <property type="component" value="Unassembled WGS sequence"/>
</dbReference>
<dbReference type="AlphaFoldDB" id="A0A3N0D106"/>
<dbReference type="OrthoDB" id="1044733at2"/>
<protein>
    <submittedName>
        <fullName evidence="2">Crp/Fnr family transcriptional regulator</fullName>
    </submittedName>
</protein>
<dbReference type="InterPro" id="IPR000595">
    <property type="entry name" value="cNMP-bd_dom"/>
</dbReference>